<accession>A0A5J4ZVD7</accession>
<dbReference type="Proteomes" id="UP000325577">
    <property type="component" value="Linkage Group LG5"/>
</dbReference>
<gene>
    <name evidence="4" type="ORF">F0562_012389</name>
</gene>
<protein>
    <submittedName>
        <fullName evidence="4">Uncharacterized protein</fullName>
    </submittedName>
</protein>
<dbReference type="InterPro" id="IPR056924">
    <property type="entry name" value="SH3_Tf2-1"/>
</dbReference>
<reference evidence="4 5" key="1">
    <citation type="submission" date="2019-09" db="EMBL/GenBank/DDBJ databases">
        <title>A chromosome-level genome assembly of the Chinese tupelo Nyssa sinensis.</title>
        <authorList>
            <person name="Yang X."/>
            <person name="Kang M."/>
            <person name="Yang Y."/>
            <person name="Xiong H."/>
            <person name="Wang M."/>
            <person name="Zhang Z."/>
            <person name="Wang Z."/>
            <person name="Wu H."/>
            <person name="Ma T."/>
            <person name="Liu J."/>
            <person name="Xi Z."/>
        </authorList>
    </citation>
    <scope>NUCLEOTIDE SEQUENCE [LARGE SCALE GENOMIC DNA]</scope>
    <source>
        <strain evidence="4">J267</strain>
        <tissue evidence="4">Leaf</tissue>
    </source>
</reference>
<feature type="compositionally biased region" description="Basic residues" evidence="1">
    <location>
        <begin position="196"/>
        <end position="212"/>
    </location>
</feature>
<evidence type="ECO:0000313" key="5">
    <source>
        <dbReference type="Proteomes" id="UP000325577"/>
    </source>
</evidence>
<feature type="domain" description="Tf2-1-like SH3-like" evidence="3">
    <location>
        <begin position="55"/>
        <end position="109"/>
    </location>
</feature>
<feature type="region of interest" description="Disordered" evidence="1">
    <location>
        <begin position="186"/>
        <end position="212"/>
    </location>
</feature>
<evidence type="ECO:0000259" key="2">
    <source>
        <dbReference type="Pfam" id="PF00385"/>
    </source>
</evidence>
<sequence>MATPEQQKWVAKLLGYNYEIIYYPGRENSATDALSRKQRNTILHHIFIPQLHPHRQQTTFKGVHQKLAGQFYGPYQILEKIKPVAYKLQLPNEARIHLVLHVSLLKRYKDNGGNAEAKRAELPPVTDEGVVVLEPQTILDTCWIKQGTQLVEESLVQWKHLPSDEATWESMKQLLDMFPPMDLEDKDPLDRGSIVRPHHSKRGIKPNPKHQG</sequence>
<dbReference type="SUPFAM" id="SSF54160">
    <property type="entry name" value="Chromo domain-like"/>
    <property type="match status" value="1"/>
</dbReference>
<dbReference type="Pfam" id="PF24626">
    <property type="entry name" value="SH3_Tf2-1"/>
    <property type="match status" value="1"/>
</dbReference>
<evidence type="ECO:0000313" key="4">
    <source>
        <dbReference type="EMBL" id="KAA8521716.1"/>
    </source>
</evidence>
<feature type="domain" description="Chromo" evidence="2">
    <location>
        <begin position="134"/>
        <end position="179"/>
    </location>
</feature>
<name>A0A5J4ZVD7_9ASTE</name>
<evidence type="ECO:0000259" key="3">
    <source>
        <dbReference type="Pfam" id="PF24626"/>
    </source>
</evidence>
<evidence type="ECO:0000256" key="1">
    <source>
        <dbReference type="SAM" id="MobiDB-lite"/>
    </source>
</evidence>
<proteinExistence type="predicted"/>
<dbReference type="AlphaFoldDB" id="A0A5J4ZVD7"/>
<dbReference type="InterPro" id="IPR016197">
    <property type="entry name" value="Chromo-like_dom_sf"/>
</dbReference>
<dbReference type="PANTHER" id="PTHR46148">
    <property type="entry name" value="CHROMO DOMAIN-CONTAINING PROTEIN"/>
    <property type="match status" value="1"/>
</dbReference>
<dbReference type="PANTHER" id="PTHR46148:SF52">
    <property type="entry name" value="OS04G0603800 PROTEIN"/>
    <property type="match status" value="1"/>
</dbReference>
<organism evidence="4 5">
    <name type="scientific">Nyssa sinensis</name>
    <dbReference type="NCBI Taxonomy" id="561372"/>
    <lineage>
        <taxon>Eukaryota</taxon>
        <taxon>Viridiplantae</taxon>
        <taxon>Streptophyta</taxon>
        <taxon>Embryophyta</taxon>
        <taxon>Tracheophyta</taxon>
        <taxon>Spermatophyta</taxon>
        <taxon>Magnoliopsida</taxon>
        <taxon>eudicotyledons</taxon>
        <taxon>Gunneridae</taxon>
        <taxon>Pentapetalae</taxon>
        <taxon>asterids</taxon>
        <taxon>Cornales</taxon>
        <taxon>Nyssaceae</taxon>
        <taxon>Nyssa</taxon>
    </lineage>
</organism>
<dbReference type="OrthoDB" id="1931063at2759"/>
<dbReference type="Pfam" id="PF00385">
    <property type="entry name" value="Chromo"/>
    <property type="match status" value="1"/>
</dbReference>
<keyword evidence="5" id="KW-1185">Reference proteome</keyword>
<dbReference type="InterPro" id="IPR023780">
    <property type="entry name" value="Chromo_domain"/>
</dbReference>
<dbReference type="EMBL" id="CM018048">
    <property type="protein sequence ID" value="KAA8521716.1"/>
    <property type="molecule type" value="Genomic_DNA"/>
</dbReference>